<reference evidence="4" key="1">
    <citation type="journal article" date="2021" name="PeerJ">
        <title>Extensive microbial diversity within the chicken gut microbiome revealed by metagenomics and culture.</title>
        <authorList>
            <person name="Gilroy R."/>
            <person name="Ravi A."/>
            <person name="Getino M."/>
            <person name="Pursley I."/>
            <person name="Horton D.L."/>
            <person name="Alikhan N.F."/>
            <person name="Baker D."/>
            <person name="Gharbi K."/>
            <person name="Hall N."/>
            <person name="Watson M."/>
            <person name="Adriaenssens E.M."/>
            <person name="Foster-Nyarko E."/>
            <person name="Jarju S."/>
            <person name="Secka A."/>
            <person name="Antonio M."/>
            <person name="Oren A."/>
            <person name="Chaudhuri R.R."/>
            <person name="La Ragione R."/>
            <person name="Hildebrand F."/>
            <person name="Pallen M.J."/>
        </authorList>
    </citation>
    <scope>NUCLEOTIDE SEQUENCE</scope>
    <source>
        <strain evidence="4">CHK179-5677</strain>
    </source>
</reference>
<evidence type="ECO:0000256" key="1">
    <source>
        <dbReference type="SAM" id="MobiDB-lite"/>
    </source>
</evidence>
<keyword evidence="2" id="KW-1133">Transmembrane helix</keyword>
<evidence type="ECO:0000313" key="5">
    <source>
        <dbReference type="Proteomes" id="UP000760668"/>
    </source>
</evidence>
<dbReference type="RefSeq" id="WP_295369938.1">
    <property type="nucleotide sequence ID" value="NZ_DYUC01000097.1"/>
</dbReference>
<keyword evidence="2" id="KW-0812">Transmembrane</keyword>
<dbReference type="Pfam" id="PF23750">
    <property type="entry name" value="RsgI_M"/>
    <property type="match status" value="1"/>
</dbReference>
<feature type="transmembrane region" description="Helical" evidence="2">
    <location>
        <begin position="46"/>
        <end position="66"/>
    </location>
</feature>
<proteinExistence type="predicted"/>
<feature type="compositionally biased region" description="Low complexity" evidence="1">
    <location>
        <begin position="223"/>
        <end position="250"/>
    </location>
</feature>
<reference evidence="4" key="2">
    <citation type="submission" date="2021-09" db="EMBL/GenBank/DDBJ databases">
        <authorList>
            <person name="Gilroy R."/>
        </authorList>
    </citation>
    <scope>NUCLEOTIDE SEQUENCE</scope>
    <source>
        <strain evidence="4">CHK179-5677</strain>
    </source>
</reference>
<feature type="domain" description="Anti-sigma factor RsgI-like middle" evidence="3">
    <location>
        <begin position="71"/>
        <end position="193"/>
    </location>
</feature>
<feature type="compositionally biased region" description="Gly residues" evidence="1">
    <location>
        <begin position="251"/>
        <end position="274"/>
    </location>
</feature>
<protein>
    <recommendedName>
        <fullName evidence="3">Anti-sigma factor RsgI-like middle domain-containing protein</fullName>
    </recommendedName>
</protein>
<dbReference type="EMBL" id="DYUC01000097">
    <property type="protein sequence ID" value="HJG87295.1"/>
    <property type="molecule type" value="Genomic_DNA"/>
</dbReference>
<dbReference type="InterPro" id="IPR055431">
    <property type="entry name" value="RsgI_M"/>
</dbReference>
<gene>
    <name evidence="4" type="ORF">K8V01_09785</name>
</gene>
<feature type="region of interest" description="Disordered" evidence="1">
    <location>
        <begin position="223"/>
        <end position="274"/>
    </location>
</feature>
<evidence type="ECO:0000256" key="2">
    <source>
        <dbReference type="SAM" id="Phobius"/>
    </source>
</evidence>
<comment type="caution">
    <text evidence="4">The sequence shown here is derived from an EMBL/GenBank/DDBJ whole genome shotgun (WGS) entry which is preliminary data.</text>
</comment>
<keyword evidence="2" id="KW-0472">Membrane</keyword>
<organism evidence="4 5">
    <name type="scientific">Pseudoflavonifractor capillosus</name>
    <dbReference type="NCBI Taxonomy" id="106588"/>
    <lineage>
        <taxon>Bacteria</taxon>
        <taxon>Bacillati</taxon>
        <taxon>Bacillota</taxon>
        <taxon>Clostridia</taxon>
        <taxon>Eubacteriales</taxon>
        <taxon>Oscillospiraceae</taxon>
        <taxon>Pseudoflavonifractor</taxon>
    </lineage>
</organism>
<name>A0A921MND6_9FIRM</name>
<evidence type="ECO:0000313" key="4">
    <source>
        <dbReference type="EMBL" id="HJG87295.1"/>
    </source>
</evidence>
<sequence>MEDKLRAAFDSVHAEAELKERTLAFLADAGGASPARHRPAARLRRAIAAAAACLLVLLGAGGYYALLVPVSAISVDVNPSLELSLNRLDRVISVEAFNPEGEALASTLDVSFQPYTQALEEILSSEAMSTYLAEDSAVSITVACDNPDKSAQLLSATQACAQGCRRVYCHAGSSADLEGAHHAGMSVGKYRAFLALQALDPSVTAEEAQAMSMREIRSRIAALSGGETETSSGQQSQSSSSSLAQQQAGSGHNGGHGSQNGRHGYGNGRHQGHE</sequence>
<evidence type="ECO:0000259" key="3">
    <source>
        <dbReference type="Pfam" id="PF23750"/>
    </source>
</evidence>
<dbReference type="AlphaFoldDB" id="A0A921MND6"/>
<accession>A0A921MND6</accession>
<dbReference type="Proteomes" id="UP000760668">
    <property type="component" value="Unassembled WGS sequence"/>
</dbReference>